<dbReference type="AlphaFoldDB" id="A0A2D1QHF0"/>
<organism evidence="1 2">
    <name type="scientific">Aeromonas salmonicida subsp. pectinolytica 34mel</name>
    <dbReference type="NCBI Taxonomy" id="1324960"/>
    <lineage>
        <taxon>Bacteria</taxon>
        <taxon>Pseudomonadati</taxon>
        <taxon>Pseudomonadota</taxon>
        <taxon>Gammaproteobacteria</taxon>
        <taxon>Aeromonadales</taxon>
        <taxon>Aeromonadaceae</taxon>
        <taxon>Aeromonas</taxon>
    </lineage>
</organism>
<reference evidence="2" key="1">
    <citation type="journal article" date="2018" name="BMC Genomics">
        <title>The complete and fully assembled genome sequence of Aeromonas salmonicida subsp. pectinolytica and its comparative analysis with other Aeromonas species: investigation of the mobilome in environmental and pathogenic strains.</title>
        <authorList>
            <person name="Pfeiffer F."/>
            <person name="Zamora-Lagos M.A."/>
            <person name="Blettinger M."/>
            <person name="Yeroslaviz A."/>
            <person name="Dahl A."/>
            <person name="Gruber S."/>
            <person name="Habermann B.H."/>
        </authorList>
    </citation>
    <scope>NUCLEOTIDE SEQUENCE [LARGE SCALE GENOMIC DNA]</scope>
    <source>
        <strain evidence="2">34mel</strain>
    </source>
</reference>
<gene>
    <name evidence="1" type="ORF">Asalp_26610</name>
</gene>
<sequence>MAIPQVTYDLVIYRGDSKRIQMKFVNIDDQTGAEAPVDFTNLEVVLQARYQPDDLTPVFTLPWTLIGSAKNGIGYFTLNKTLSETLAAPYGTEKRASGVYDIQFWSKTDPEAAFSPVKGNWRVELDVTRKK</sequence>
<dbReference type="RefSeq" id="WP_139723403.1">
    <property type="nucleotide sequence ID" value="NZ_ARYZ02000042.1"/>
</dbReference>
<accession>A0A2D1QHF0</accession>
<evidence type="ECO:0000313" key="2">
    <source>
        <dbReference type="Proteomes" id="UP000222916"/>
    </source>
</evidence>
<dbReference type="EMBL" id="CP022426">
    <property type="protein sequence ID" value="ATP09801.1"/>
    <property type="molecule type" value="Genomic_DNA"/>
</dbReference>
<protein>
    <submittedName>
        <fullName evidence="1">Homolog to phage protein VPDG_00122</fullName>
    </submittedName>
</protein>
<proteinExistence type="predicted"/>
<dbReference type="Proteomes" id="UP000222916">
    <property type="component" value="Chromosome"/>
</dbReference>
<name>A0A2D1QHF0_AERSA</name>
<evidence type="ECO:0000313" key="1">
    <source>
        <dbReference type="EMBL" id="ATP09801.1"/>
    </source>
</evidence>